<sequence length="74" mass="7802">MSSKWRKVKLALGLNSCVHIPTPLDDSSSSLNNAAARFSGAISSSGDTSGYSQSTRSPSSSGLRSLKSPKLPFW</sequence>
<proteinExistence type="predicted"/>
<organism evidence="2 3">
    <name type="scientific">Trifolium pratense</name>
    <name type="common">Red clover</name>
    <dbReference type="NCBI Taxonomy" id="57577"/>
    <lineage>
        <taxon>Eukaryota</taxon>
        <taxon>Viridiplantae</taxon>
        <taxon>Streptophyta</taxon>
        <taxon>Embryophyta</taxon>
        <taxon>Tracheophyta</taxon>
        <taxon>Spermatophyta</taxon>
        <taxon>Magnoliopsida</taxon>
        <taxon>eudicotyledons</taxon>
        <taxon>Gunneridae</taxon>
        <taxon>Pentapetalae</taxon>
        <taxon>rosids</taxon>
        <taxon>fabids</taxon>
        <taxon>Fabales</taxon>
        <taxon>Fabaceae</taxon>
        <taxon>Papilionoideae</taxon>
        <taxon>50 kb inversion clade</taxon>
        <taxon>NPAAA clade</taxon>
        <taxon>Hologalegina</taxon>
        <taxon>IRL clade</taxon>
        <taxon>Trifolieae</taxon>
        <taxon>Trifolium</taxon>
    </lineage>
</organism>
<dbReference type="Proteomes" id="UP000236291">
    <property type="component" value="Unassembled WGS sequence"/>
</dbReference>
<dbReference type="AlphaFoldDB" id="A0A2K3P451"/>
<evidence type="ECO:0000256" key="1">
    <source>
        <dbReference type="SAM" id="MobiDB-lite"/>
    </source>
</evidence>
<accession>A0A2K3P451</accession>
<reference evidence="2 3" key="1">
    <citation type="journal article" date="2014" name="Am. J. Bot.">
        <title>Genome assembly and annotation for red clover (Trifolium pratense; Fabaceae).</title>
        <authorList>
            <person name="Istvanek J."/>
            <person name="Jaros M."/>
            <person name="Krenek A."/>
            <person name="Repkova J."/>
        </authorList>
    </citation>
    <scope>NUCLEOTIDE SEQUENCE [LARGE SCALE GENOMIC DNA]</scope>
    <source>
        <strain evidence="3">cv. Tatra</strain>
        <tissue evidence="2">Young leaves</tissue>
    </source>
</reference>
<protein>
    <submittedName>
        <fullName evidence="2">Uncharacterized protein</fullName>
    </submittedName>
</protein>
<feature type="region of interest" description="Disordered" evidence="1">
    <location>
        <begin position="42"/>
        <end position="74"/>
    </location>
</feature>
<comment type="caution">
    <text evidence="2">The sequence shown here is derived from an EMBL/GenBank/DDBJ whole genome shotgun (WGS) entry which is preliminary data.</text>
</comment>
<reference evidence="2 3" key="2">
    <citation type="journal article" date="2017" name="Front. Plant Sci.">
        <title>Gene Classification and Mining of Molecular Markers Useful in Red Clover (Trifolium pratense) Breeding.</title>
        <authorList>
            <person name="Istvanek J."/>
            <person name="Dluhosova J."/>
            <person name="Dluhos P."/>
            <person name="Patkova L."/>
            <person name="Nedelnik J."/>
            <person name="Repkova J."/>
        </authorList>
    </citation>
    <scope>NUCLEOTIDE SEQUENCE [LARGE SCALE GENOMIC DNA]</scope>
    <source>
        <strain evidence="3">cv. Tatra</strain>
        <tissue evidence="2">Young leaves</tissue>
    </source>
</reference>
<gene>
    <name evidence="2" type="ORF">L195_g006641</name>
</gene>
<evidence type="ECO:0000313" key="3">
    <source>
        <dbReference type="Proteomes" id="UP000236291"/>
    </source>
</evidence>
<name>A0A2K3P451_TRIPR</name>
<feature type="compositionally biased region" description="Low complexity" evidence="1">
    <location>
        <begin position="43"/>
        <end position="74"/>
    </location>
</feature>
<dbReference type="EMBL" id="ASHM01003573">
    <property type="protein sequence ID" value="PNY10074.1"/>
    <property type="molecule type" value="Genomic_DNA"/>
</dbReference>
<evidence type="ECO:0000313" key="2">
    <source>
        <dbReference type="EMBL" id="PNY10074.1"/>
    </source>
</evidence>